<dbReference type="Pfam" id="PF00534">
    <property type="entry name" value="Glycos_transf_1"/>
    <property type="match status" value="1"/>
</dbReference>
<dbReference type="RefSeq" id="WP_322346823.1">
    <property type="nucleotide sequence ID" value="NZ_CP129968.2"/>
</dbReference>
<dbReference type="Pfam" id="PF13439">
    <property type="entry name" value="Glyco_transf_4"/>
    <property type="match status" value="1"/>
</dbReference>
<name>A0AA51ZV81_9BACT</name>
<dbReference type="KEGG" id="marp:QYS47_33685"/>
<gene>
    <name evidence="3" type="ORF">QYS47_33685</name>
</gene>
<dbReference type="PANTHER" id="PTHR45947">
    <property type="entry name" value="SULFOQUINOVOSYL TRANSFERASE SQD2"/>
    <property type="match status" value="1"/>
</dbReference>
<feature type="domain" description="Glycosyl transferase family 1" evidence="1">
    <location>
        <begin position="227"/>
        <end position="379"/>
    </location>
</feature>
<dbReference type="InterPro" id="IPR050194">
    <property type="entry name" value="Glycosyltransferase_grp1"/>
</dbReference>
<dbReference type="EMBL" id="CP129968">
    <property type="protein sequence ID" value="WNB17354.1"/>
    <property type="molecule type" value="Genomic_DNA"/>
</dbReference>
<dbReference type="GO" id="GO:0016757">
    <property type="term" value="F:glycosyltransferase activity"/>
    <property type="evidence" value="ECO:0007669"/>
    <property type="project" value="UniProtKB-KW"/>
</dbReference>
<dbReference type="InterPro" id="IPR028098">
    <property type="entry name" value="Glyco_trans_4-like_N"/>
</dbReference>
<dbReference type="Gene3D" id="3.40.50.2000">
    <property type="entry name" value="Glycogen Phosphorylase B"/>
    <property type="match status" value="2"/>
</dbReference>
<dbReference type="CDD" id="cd03801">
    <property type="entry name" value="GT4_PimA-like"/>
    <property type="match status" value="1"/>
</dbReference>
<reference evidence="3" key="1">
    <citation type="submission" date="2023-08" db="EMBL/GenBank/DDBJ databases">
        <title>Comparative genomics and taxonomic characterization of three novel marine species of genus Marivirga.</title>
        <authorList>
            <person name="Muhammad N."/>
            <person name="Kim S.-G."/>
        </authorList>
    </citation>
    <scope>NUCLEOTIDE SEQUENCE</scope>
    <source>
        <strain evidence="3">BKB1-2</strain>
    </source>
</reference>
<dbReference type="AlphaFoldDB" id="A0AA51ZV81"/>
<protein>
    <submittedName>
        <fullName evidence="3">Glycosyltransferase family 4 protein</fullName>
        <ecNumber evidence="3">2.4.-.-</ecNumber>
    </submittedName>
</protein>
<dbReference type="InterPro" id="IPR001296">
    <property type="entry name" value="Glyco_trans_1"/>
</dbReference>
<keyword evidence="3" id="KW-0808">Transferase</keyword>
<dbReference type="PANTHER" id="PTHR45947:SF3">
    <property type="entry name" value="SULFOQUINOVOSYL TRANSFERASE SQD2"/>
    <property type="match status" value="1"/>
</dbReference>
<sequence length="402" mass="45562">MEILMIGPGKPNPQNSGLGIACYHIAENLAKKVHLKLFAVQEAEEVVEQEYEQSEVAHMNQQTLTNRKQINADLVHLSIKSKLNPYFYASGVEVEEHYNENIDLSIHEALEDFSQRIISKSRNLDFDVIYAHDWTAIPSSIKLQELFKKPFVLHVHALDYDRSGKKTNSWLFDLEKEGMQKADLVIAVSHYHKNVMVEEYGIAESKIKVIHHGLAPMKVSNYQTPFNEHIILFSGRLCVQKGADTFLEIAKVLAEKEENIRFIISGQGELMEELIAKANESNLLDKIHFTGHIPQEDLFSVMQSSDVMVMPSISEPFGLAALEATSLKVPIVTSTNCGVNEVLEYVQTAEENDIEAFVIAIRNVINHKNKFKEVAEKNAELVKTRNWEHVSNEILDSIKEVL</sequence>
<evidence type="ECO:0000259" key="1">
    <source>
        <dbReference type="Pfam" id="PF00534"/>
    </source>
</evidence>
<dbReference type="SUPFAM" id="SSF53756">
    <property type="entry name" value="UDP-Glycosyltransferase/glycogen phosphorylase"/>
    <property type="match status" value="1"/>
</dbReference>
<evidence type="ECO:0000313" key="3">
    <source>
        <dbReference type="EMBL" id="WNB17354.1"/>
    </source>
</evidence>
<proteinExistence type="predicted"/>
<dbReference type="EC" id="2.4.-.-" evidence="3"/>
<feature type="domain" description="Glycosyltransferase subfamily 4-like N-terminal" evidence="2">
    <location>
        <begin position="113"/>
        <end position="214"/>
    </location>
</feature>
<keyword evidence="3" id="KW-0328">Glycosyltransferase</keyword>
<evidence type="ECO:0000259" key="2">
    <source>
        <dbReference type="Pfam" id="PF13439"/>
    </source>
</evidence>
<organism evidence="3">
    <name type="scientific">Marivirga arenosa</name>
    <dbReference type="NCBI Taxonomy" id="3059076"/>
    <lineage>
        <taxon>Bacteria</taxon>
        <taxon>Pseudomonadati</taxon>
        <taxon>Bacteroidota</taxon>
        <taxon>Cytophagia</taxon>
        <taxon>Cytophagales</taxon>
        <taxon>Marivirgaceae</taxon>
        <taxon>Marivirga</taxon>
    </lineage>
</organism>
<dbReference type="Proteomes" id="UP001232019">
    <property type="component" value="Chromosome"/>
</dbReference>
<accession>A0AA51ZV81</accession>